<organism evidence="1 2">
    <name type="scientific">Saccharococcus thermophilus</name>
    <dbReference type="NCBI Taxonomy" id="29396"/>
    <lineage>
        <taxon>Bacteria</taxon>
        <taxon>Bacillati</taxon>
        <taxon>Bacillota</taxon>
        <taxon>Bacilli</taxon>
        <taxon>Bacillales</taxon>
        <taxon>Anoxybacillaceae</taxon>
        <taxon>Saccharococcus</taxon>
    </lineage>
</organism>
<evidence type="ECO:0000313" key="2">
    <source>
        <dbReference type="Proteomes" id="UP000532769"/>
    </source>
</evidence>
<accession>A0A846MLZ8</accession>
<sequence length="543" mass="64674">MMTIEEMEKYFSPEQLAFIKEQCYKEVHAETVIKELGQSSIGKLMQSTYIYKKVFVEEEYHRLLRLIFIRDILPQLEKKKKRKKKEIGRNITQKEFFKTIFRDHFDHRRGELDKKGRKIYLKAFLFDIDHESKLINRQTVINSLDKLIIRSRKYNYFTPNMFISHKFFTKEMLSLLGAFILDFDLDKHKIVMTKEELYYYIFERIKAYPAMIWDTKTKGNYQACILIEPMTGTPSSVYLYEQVLQEMIRKLEIADDACKNANHIYAIGKNNPRESKFIRKYNEIVYNINDFRWLLKERDERRRKEAEAGVKILDFTTEAIRKHPAIKALFEAENIYLRDHACFTLALVMKFLGYSQEECENYILSEWQPKVDNIRIYGEHFTVNEALKCIRHAYSDKYKCFHSDWVEICTGIECNLRGYFRFNTYESKGIYQTKNKQKLIDYLRTNGGIVEGNRKTLAEATGINILTLKDILEQMKKDGELYYEEKRGRGAKTIFVLTEMISLKKMENIIEFDLFKMMDEFADNDPVNNILILEKAIKEMSAI</sequence>
<protein>
    <submittedName>
        <fullName evidence="1">Uncharacterized protein</fullName>
    </submittedName>
</protein>
<gene>
    <name evidence="1" type="ORF">BDD39_003254</name>
</gene>
<proteinExistence type="predicted"/>
<reference evidence="1 2" key="1">
    <citation type="submission" date="2020-03" db="EMBL/GenBank/DDBJ databases">
        <title>Genomic Encyclopedia of Archaeal and Bacterial Type Strains, Phase II (KMG-II): from individual species to whole genera.</title>
        <authorList>
            <person name="Goeker M."/>
        </authorList>
    </citation>
    <scope>NUCLEOTIDE SEQUENCE [LARGE SCALE GENOMIC DNA]</scope>
    <source>
        <strain evidence="1 2">DSM 4749</strain>
    </source>
</reference>
<dbReference type="EMBL" id="JAASRS010000003">
    <property type="protein sequence ID" value="NIK16613.1"/>
    <property type="molecule type" value="Genomic_DNA"/>
</dbReference>
<evidence type="ECO:0000313" key="1">
    <source>
        <dbReference type="EMBL" id="NIK16613.1"/>
    </source>
</evidence>
<dbReference type="Proteomes" id="UP000532769">
    <property type="component" value="Unassembled WGS sequence"/>
</dbReference>
<keyword evidence="2" id="KW-1185">Reference proteome</keyword>
<comment type="caution">
    <text evidence="1">The sequence shown here is derived from an EMBL/GenBank/DDBJ whole genome shotgun (WGS) entry which is preliminary data.</text>
</comment>
<dbReference type="AlphaFoldDB" id="A0A846MLZ8"/>
<name>A0A846MLZ8_9BACL</name>
<dbReference type="RefSeq" id="WP_166912507.1">
    <property type="nucleotide sequence ID" value="NZ_JAASRS010000003.1"/>
</dbReference>